<reference evidence="1" key="1">
    <citation type="journal article" date="2021" name="Proc. Natl. Acad. Sci. U.S.A.">
        <title>A Catalog of Tens of Thousands of Viruses from Human Metagenomes Reveals Hidden Associations with Chronic Diseases.</title>
        <authorList>
            <person name="Tisza M.J."/>
            <person name="Buck C.B."/>
        </authorList>
    </citation>
    <scope>NUCLEOTIDE SEQUENCE</scope>
    <source>
        <strain evidence="1">Ctq1q8</strain>
    </source>
</reference>
<dbReference type="EMBL" id="BK014895">
    <property type="protein sequence ID" value="DAD81099.1"/>
    <property type="molecule type" value="Genomic_DNA"/>
</dbReference>
<proteinExistence type="predicted"/>
<sequence>MKYKVGDKVKVRKDFKTCDTYGGYYVTDNMHKLAGKTVTISDVYECKYAICEDDKRYCWTDEMFEPLAKDLIKPGSVVEPRMGGKYLYLNDVFLSENGGLCLNALGLEEYTDDLLNNDGICKFDIQKIYRTSGRKMRDLFTDEYLTLVWKREEPKEMTLEEVEKELGYPIKIVKGE</sequence>
<name>A0A8S5MGR2_9CAUD</name>
<protein>
    <submittedName>
        <fullName evidence="1">Uncharacterized protein</fullName>
    </submittedName>
</protein>
<accession>A0A8S5MGR2</accession>
<evidence type="ECO:0000313" key="1">
    <source>
        <dbReference type="EMBL" id="DAD81099.1"/>
    </source>
</evidence>
<organism evidence="1">
    <name type="scientific">Siphoviridae sp. ctq1q8</name>
    <dbReference type="NCBI Taxonomy" id="2826467"/>
    <lineage>
        <taxon>Viruses</taxon>
        <taxon>Duplodnaviria</taxon>
        <taxon>Heunggongvirae</taxon>
        <taxon>Uroviricota</taxon>
        <taxon>Caudoviricetes</taxon>
    </lineage>
</organism>